<organism evidence="1 2">
    <name type="scientific">Photobacterium proteolyticum</name>
    <dbReference type="NCBI Taxonomy" id="1903952"/>
    <lineage>
        <taxon>Bacteria</taxon>
        <taxon>Pseudomonadati</taxon>
        <taxon>Pseudomonadota</taxon>
        <taxon>Gammaproteobacteria</taxon>
        <taxon>Vibrionales</taxon>
        <taxon>Vibrionaceae</taxon>
        <taxon>Photobacterium</taxon>
    </lineage>
</organism>
<dbReference type="AlphaFoldDB" id="A0A1Q9H7C1"/>
<comment type="caution">
    <text evidence="1">The sequence shown here is derived from an EMBL/GenBank/DDBJ whole genome shotgun (WGS) entry which is preliminary data.</text>
</comment>
<dbReference type="Proteomes" id="UP000186905">
    <property type="component" value="Unassembled WGS sequence"/>
</dbReference>
<dbReference type="OrthoDB" id="7059009at2"/>
<reference evidence="1 2" key="1">
    <citation type="submission" date="2016-09" db="EMBL/GenBank/DDBJ databases">
        <title>Photobacterium proteolyticum sp. nov. a protease producing bacterium isolated from ocean sediments of Laizhou Bay.</title>
        <authorList>
            <person name="Li Y."/>
        </authorList>
    </citation>
    <scope>NUCLEOTIDE SEQUENCE [LARGE SCALE GENOMIC DNA]</scope>
    <source>
        <strain evidence="1 2">13-12</strain>
    </source>
</reference>
<sequence length="163" mass="19231">MNKIERKLKENRNRRARESLLSLLPGSFGSYLENVEFSSDEICLRYAAFSTWDQESDCQTTTRGSIESWKNYTFQDWSDLIDALRRLPSEEYTGWLFFDIDGPYYKVKFSELLLFLNELELFTTENDKFDFGWVGTELDCGIIAEFNHTSFCRNDFELSVWGI</sequence>
<evidence type="ECO:0000313" key="2">
    <source>
        <dbReference type="Proteomes" id="UP000186905"/>
    </source>
</evidence>
<evidence type="ECO:0000313" key="1">
    <source>
        <dbReference type="EMBL" id="OLQ83751.1"/>
    </source>
</evidence>
<name>A0A1Q9H7C1_9GAMM</name>
<accession>A0A1Q9H7C1</accession>
<protein>
    <submittedName>
        <fullName evidence="1">Uncharacterized protein</fullName>
    </submittedName>
</protein>
<gene>
    <name evidence="1" type="ORF">BIT28_27790</name>
</gene>
<keyword evidence="2" id="KW-1185">Reference proteome</keyword>
<dbReference type="RefSeq" id="WP_075761676.1">
    <property type="nucleotide sequence ID" value="NZ_MJIL01000030.1"/>
</dbReference>
<proteinExistence type="predicted"/>
<dbReference type="EMBL" id="MJIL01000030">
    <property type="protein sequence ID" value="OLQ83751.1"/>
    <property type="molecule type" value="Genomic_DNA"/>
</dbReference>